<reference evidence="4 5" key="1">
    <citation type="submission" date="2021-04" db="EMBL/GenBank/DDBJ databases">
        <authorList>
            <person name="Bliznina A."/>
        </authorList>
    </citation>
    <scope>NUCLEOTIDE SEQUENCE [LARGE SCALE GENOMIC DNA]</scope>
</reference>
<evidence type="ECO:0000256" key="3">
    <source>
        <dbReference type="SAM" id="MobiDB-lite"/>
    </source>
</evidence>
<organism evidence="4 5">
    <name type="scientific">Oikopleura dioica</name>
    <name type="common">Tunicate</name>
    <dbReference type="NCBI Taxonomy" id="34765"/>
    <lineage>
        <taxon>Eukaryota</taxon>
        <taxon>Metazoa</taxon>
        <taxon>Chordata</taxon>
        <taxon>Tunicata</taxon>
        <taxon>Appendicularia</taxon>
        <taxon>Copelata</taxon>
        <taxon>Oikopleuridae</taxon>
        <taxon>Oikopleura</taxon>
    </lineage>
</organism>
<evidence type="ECO:0000256" key="2">
    <source>
        <dbReference type="ARBA" id="ARBA00014454"/>
    </source>
</evidence>
<dbReference type="PANTHER" id="PTHR31809">
    <property type="entry name" value="BUD13 HOMOLOG"/>
    <property type="match status" value="1"/>
</dbReference>
<feature type="compositionally biased region" description="Basic and acidic residues" evidence="3">
    <location>
        <begin position="62"/>
        <end position="87"/>
    </location>
</feature>
<dbReference type="InterPro" id="IPR051112">
    <property type="entry name" value="CWC26_splicing_factor"/>
</dbReference>
<feature type="compositionally biased region" description="Basic residues" evidence="3">
    <location>
        <begin position="88"/>
        <end position="99"/>
    </location>
</feature>
<protein>
    <recommendedName>
        <fullName evidence="2">BUD13 homolog</fullName>
    </recommendedName>
</protein>
<dbReference type="PANTHER" id="PTHR31809:SF0">
    <property type="entry name" value="BUD13 HOMOLOG"/>
    <property type="match status" value="1"/>
</dbReference>
<evidence type="ECO:0000313" key="4">
    <source>
        <dbReference type="EMBL" id="CAG5095600.1"/>
    </source>
</evidence>
<sequence>MSKADYLKKYMTDDTKEKEKKKRKKKKVKGNIAIIDNDVNWDEMKADEHEEDAPQVVNIVDSRSDAVKRKQDGWKKIGGQSRDDSPKRSIKRASPRRARKDSSPSDSSPPRRKAPPRRHPAENERIQALLLQEEVEKTRTHLPQEEEGSILIALLQEEAGKIRIRLLKEGKGLILMILRQEEVEKTPILRHPGENEPIRMLLRQEESAKIPTHRLLEENELILTSHLQEESVLTPIPMMNKLIQGMDLASNQFLIYFYYCESVKRQKMMDGTKSGLNTKSEFLAMKPQMGKNSNLQKIIDEAKNAETIYRDKSGKKRDFKKEEELDEAERARKEEELKNYKVWNKGKKQLEQKEENIQSYLKEIEKPLARYKDDKDFNDMKKAEMFADDPMYEYMMSKNKTKTKKARQQSNKKMYTGSSTAPNRFGILPGYRWDGVDRSTGFETKLFTYHNEKRIQVTEAWRANTDDF</sequence>
<name>A0ABN7SGI3_OIKDI</name>
<keyword evidence="5" id="KW-1185">Reference proteome</keyword>
<feature type="compositionally biased region" description="Basic residues" evidence="3">
    <location>
        <begin position="19"/>
        <end position="29"/>
    </location>
</feature>
<dbReference type="InterPro" id="IPR018609">
    <property type="entry name" value="Bud13"/>
</dbReference>
<feature type="region of interest" description="Disordered" evidence="3">
    <location>
        <begin position="1"/>
        <end position="122"/>
    </location>
</feature>
<evidence type="ECO:0000313" key="5">
    <source>
        <dbReference type="Proteomes" id="UP001158576"/>
    </source>
</evidence>
<feature type="compositionally biased region" description="Basic and acidic residues" evidence="3">
    <location>
        <begin position="1"/>
        <end position="18"/>
    </location>
</feature>
<comment type="similarity">
    <text evidence="1">Belongs to the CWC26 family.</text>
</comment>
<dbReference type="Pfam" id="PF09736">
    <property type="entry name" value="Bud13"/>
    <property type="match status" value="1"/>
</dbReference>
<gene>
    <name evidence="4" type="ORF">OKIOD_LOCUS5815</name>
</gene>
<dbReference type="Proteomes" id="UP001158576">
    <property type="component" value="Chromosome XSR"/>
</dbReference>
<proteinExistence type="inferred from homology"/>
<dbReference type="EMBL" id="OU015569">
    <property type="protein sequence ID" value="CAG5095600.1"/>
    <property type="molecule type" value="Genomic_DNA"/>
</dbReference>
<accession>A0ABN7SGI3</accession>
<evidence type="ECO:0000256" key="1">
    <source>
        <dbReference type="ARBA" id="ARBA00011069"/>
    </source>
</evidence>